<sequence>MAHLSDSEQEPLCSARGCREAARWAVVWNNPRIHTPDREKIWAACDVHRTTLADFLSARSMLLRVDQFGA</sequence>
<protein>
    <recommendedName>
        <fullName evidence="3">Acetone carboxylase</fullName>
    </recommendedName>
</protein>
<evidence type="ECO:0008006" key="3">
    <source>
        <dbReference type="Google" id="ProtNLM"/>
    </source>
</evidence>
<accession>A0ABP9C8L9</accession>
<dbReference type="RefSeq" id="WP_200171049.1">
    <property type="nucleotide sequence ID" value="NZ_BAABKQ010000001.1"/>
</dbReference>
<reference evidence="2" key="1">
    <citation type="journal article" date="2019" name="Int. J. Syst. Evol. Microbiol.">
        <title>The Global Catalogue of Microorganisms (GCM) 10K type strain sequencing project: providing services to taxonomists for standard genome sequencing and annotation.</title>
        <authorList>
            <consortium name="The Broad Institute Genomics Platform"/>
            <consortium name="The Broad Institute Genome Sequencing Center for Infectious Disease"/>
            <person name="Wu L."/>
            <person name="Ma J."/>
        </authorList>
    </citation>
    <scope>NUCLEOTIDE SEQUENCE [LARGE SCALE GENOMIC DNA]</scope>
    <source>
        <strain evidence="2">JCM 18542</strain>
    </source>
</reference>
<organism evidence="1 2">
    <name type="scientific">Tomitella cavernea</name>
    <dbReference type="NCBI Taxonomy" id="1387982"/>
    <lineage>
        <taxon>Bacteria</taxon>
        <taxon>Bacillati</taxon>
        <taxon>Actinomycetota</taxon>
        <taxon>Actinomycetes</taxon>
        <taxon>Mycobacteriales</taxon>
        <taxon>Tomitella</taxon>
    </lineage>
</organism>
<name>A0ABP9C8L9_9ACTN</name>
<evidence type="ECO:0000313" key="2">
    <source>
        <dbReference type="Proteomes" id="UP001500839"/>
    </source>
</evidence>
<evidence type="ECO:0000313" key="1">
    <source>
        <dbReference type="EMBL" id="GAA4805512.1"/>
    </source>
</evidence>
<dbReference type="Proteomes" id="UP001500839">
    <property type="component" value="Unassembled WGS sequence"/>
</dbReference>
<dbReference type="EMBL" id="BAABKQ010000001">
    <property type="protein sequence ID" value="GAA4805512.1"/>
    <property type="molecule type" value="Genomic_DNA"/>
</dbReference>
<gene>
    <name evidence="1" type="ORF">GCM10023353_05520</name>
</gene>
<proteinExistence type="predicted"/>
<comment type="caution">
    <text evidence="1">The sequence shown here is derived from an EMBL/GenBank/DDBJ whole genome shotgun (WGS) entry which is preliminary data.</text>
</comment>
<keyword evidence="2" id="KW-1185">Reference proteome</keyword>